<feature type="repeat" description="ANK" evidence="3">
    <location>
        <begin position="569"/>
        <end position="601"/>
    </location>
</feature>
<dbReference type="AlphaFoldDB" id="A0A7J7KBB4"/>
<feature type="compositionally biased region" description="Basic and acidic residues" evidence="5">
    <location>
        <begin position="507"/>
        <end position="527"/>
    </location>
</feature>
<feature type="compositionally biased region" description="Basic and acidic residues" evidence="5">
    <location>
        <begin position="740"/>
        <end position="763"/>
    </location>
</feature>
<feature type="region of interest" description="Disordered" evidence="5">
    <location>
        <begin position="507"/>
        <end position="528"/>
    </location>
</feature>
<feature type="compositionally biased region" description="Basic and acidic residues" evidence="5">
    <location>
        <begin position="103"/>
        <end position="114"/>
    </location>
</feature>
<name>A0A7J7KBB4_BUGNE</name>
<reference evidence="7" key="1">
    <citation type="submission" date="2020-06" db="EMBL/GenBank/DDBJ databases">
        <title>Draft genome of Bugula neritina, a colonial animal packing powerful symbionts and potential medicines.</title>
        <authorList>
            <person name="Rayko M."/>
        </authorList>
    </citation>
    <scope>NUCLEOTIDE SEQUENCE [LARGE SCALE GENOMIC DNA]</scope>
    <source>
        <strain evidence="7">Kwan_BN1</strain>
    </source>
</reference>
<comment type="caution">
    <text evidence="4">Lacks conserved residue(s) required for the propagation of feature annotation.</text>
</comment>
<feature type="compositionally biased region" description="Basic and acidic residues" evidence="5">
    <location>
        <begin position="713"/>
        <end position="731"/>
    </location>
</feature>
<dbReference type="SUPFAM" id="SSF49723">
    <property type="entry name" value="Lipase/lipooxygenase domain (PLAT/LH2 domain)"/>
    <property type="match status" value="1"/>
</dbReference>
<dbReference type="SMART" id="SM00248">
    <property type="entry name" value="ANK"/>
    <property type="match status" value="5"/>
</dbReference>
<dbReference type="Gene3D" id="2.40.180.10">
    <property type="entry name" value="Catalase core domain"/>
    <property type="match status" value="1"/>
</dbReference>
<dbReference type="Gene3D" id="1.25.40.20">
    <property type="entry name" value="Ankyrin repeat-containing domain"/>
    <property type="match status" value="1"/>
</dbReference>
<feature type="domain" description="PLAT" evidence="6">
    <location>
        <begin position="192"/>
        <end position="308"/>
    </location>
</feature>
<feature type="compositionally biased region" description="Polar residues" evidence="5">
    <location>
        <begin position="364"/>
        <end position="373"/>
    </location>
</feature>
<dbReference type="Proteomes" id="UP000593567">
    <property type="component" value="Unassembled WGS sequence"/>
</dbReference>
<feature type="region of interest" description="Disordered" evidence="5">
    <location>
        <begin position="36"/>
        <end position="162"/>
    </location>
</feature>
<keyword evidence="2 3" id="KW-0040">ANK repeat</keyword>
<dbReference type="OrthoDB" id="19174at2759"/>
<feature type="compositionally biased region" description="Basic and acidic residues" evidence="5">
    <location>
        <begin position="40"/>
        <end position="52"/>
    </location>
</feature>
<dbReference type="SUPFAM" id="SSF48403">
    <property type="entry name" value="Ankyrin repeat"/>
    <property type="match status" value="1"/>
</dbReference>
<dbReference type="InterPro" id="IPR001024">
    <property type="entry name" value="PLAT/LH2_dom"/>
</dbReference>
<keyword evidence="8" id="KW-1185">Reference proteome</keyword>
<dbReference type="InterPro" id="IPR036770">
    <property type="entry name" value="Ankyrin_rpt-contain_sf"/>
</dbReference>
<dbReference type="PROSITE" id="PS50297">
    <property type="entry name" value="ANK_REP_REGION"/>
    <property type="match status" value="3"/>
</dbReference>
<dbReference type="Pfam" id="PF12796">
    <property type="entry name" value="Ank_2"/>
    <property type="match status" value="1"/>
</dbReference>
<dbReference type="InterPro" id="IPR002110">
    <property type="entry name" value="Ankyrin_rpt"/>
</dbReference>
<dbReference type="PROSITE" id="PS50095">
    <property type="entry name" value="PLAT"/>
    <property type="match status" value="1"/>
</dbReference>
<organism evidence="7 8">
    <name type="scientific">Bugula neritina</name>
    <name type="common">Brown bryozoan</name>
    <name type="synonym">Sertularia neritina</name>
    <dbReference type="NCBI Taxonomy" id="10212"/>
    <lineage>
        <taxon>Eukaryota</taxon>
        <taxon>Metazoa</taxon>
        <taxon>Spiralia</taxon>
        <taxon>Lophotrochozoa</taxon>
        <taxon>Bryozoa</taxon>
        <taxon>Gymnolaemata</taxon>
        <taxon>Cheilostomatida</taxon>
        <taxon>Flustrina</taxon>
        <taxon>Buguloidea</taxon>
        <taxon>Bugulidae</taxon>
        <taxon>Bugula</taxon>
    </lineage>
</organism>
<evidence type="ECO:0000313" key="7">
    <source>
        <dbReference type="EMBL" id="KAF6035224.1"/>
    </source>
</evidence>
<feature type="compositionally biased region" description="Basic residues" evidence="5">
    <location>
        <begin position="115"/>
        <end position="125"/>
    </location>
</feature>
<protein>
    <recommendedName>
        <fullName evidence="6">PLAT domain-containing protein</fullName>
    </recommendedName>
</protein>
<comment type="caution">
    <text evidence="7">The sequence shown here is derived from an EMBL/GenBank/DDBJ whole genome shotgun (WGS) entry which is preliminary data.</text>
</comment>
<sequence length="784" mass="88207">MVGYFTVMVDHEEKKTSDNLKKGKIYYDIDGRRKPVPHRVKNEEEYLERRDSAPLTGQGPEAEEGKVPDWLKNQMRRQDVQEKKMPYNQSVRSVEISEPNTARSEDVSKREGVRLRPKSAKRTGKHSGQDRDAESHVTLSEGSFEEVNIDESESEESEDAYYEDRGCQTGWELFVQYDQSENVLYDGETESALYKIVVKTGSAIGASIKVPVHVVLFGNRGRSPELLLEKCENHKVPFQQNATDIFHVRCSFVGSLKKVEIGHDSENESWFLDSVSVYDKHRQEVYEFLCKKWLAVMSDDKMTRRELSVSAFRKLEKDDDEKEEEEDLDDGEDAGAIETVTKINSPRHSTVSGSHSSAVSSTHLRNGTTQSSESRNEAGVSLPSDSSTAPSLPPSDRKQVLKQEPFAVQSSGKTFIAEKRKLKQILHLKEISLLFVCRESLVAGGHPVTSRTLNQTSLYTPLNAQQESRRSESTLTGSDDHTAIFEEQSVLSQNTSTDQDRLEAFKAGQRAERERQRLEQDKAKQQETLHTNDITKGPTIHQAAKSGNITRVKELLDHNRELQDAVDDRGDTALHLASNHGNKDVVQFLAATGAALDIRDQAGYEPCHRAAMHGHVNCLMVLVAMGASINSQTDDNKTPLHLAAMSGNMETCRWLVANRARLNVEDDFGRTPVDMAENNGHDDIASFLRTCINNLEGKRTSLESLLIGGKDEDSSWMDDKERRSVSRHRDDDESDSDSVADLRKESRIKEEKEAKQKAYADMQRKLSSGNMTLLDSIRYEVDNS</sequence>
<feature type="region of interest" description="Disordered" evidence="5">
    <location>
        <begin position="315"/>
        <end position="401"/>
    </location>
</feature>
<feature type="compositionally biased region" description="Acidic residues" evidence="5">
    <location>
        <begin position="318"/>
        <end position="335"/>
    </location>
</feature>
<accession>A0A7J7KBB4</accession>
<feature type="compositionally biased region" description="Basic and acidic residues" evidence="5">
    <location>
        <begin position="76"/>
        <end position="85"/>
    </location>
</feature>
<evidence type="ECO:0000256" key="2">
    <source>
        <dbReference type="ARBA" id="ARBA00023043"/>
    </source>
</evidence>
<dbReference type="Pfam" id="PF01477">
    <property type="entry name" value="PLAT"/>
    <property type="match status" value="1"/>
</dbReference>
<proteinExistence type="predicted"/>
<feature type="compositionally biased region" description="Acidic residues" evidence="5">
    <location>
        <begin position="143"/>
        <end position="161"/>
    </location>
</feature>
<dbReference type="SMART" id="SM00308">
    <property type="entry name" value="LH2"/>
    <property type="match status" value="1"/>
</dbReference>
<dbReference type="InterPro" id="IPR050776">
    <property type="entry name" value="Ank_Repeat/CDKN_Inhibitor"/>
</dbReference>
<dbReference type="InterPro" id="IPR036392">
    <property type="entry name" value="PLAT/LH2_dom_sf"/>
</dbReference>
<feature type="compositionally biased region" description="Polar residues" evidence="5">
    <location>
        <begin position="87"/>
        <end position="102"/>
    </location>
</feature>
<evidence type="ECO:0000256" key="1">
    <source>
        <dbReference type="ARBA" id="ARBA00022737"/>
    </source>
</evidence>
<feature type="repeat" description="ANK" evidence="3">
    <location>
        <begin position="602"/>
        <end position="634"/>
    </location>
</feature>
<evidence type="ECO:0000256" key="4">
    <source>
        <dbReference type="PROSITE-ProRule" id="PRU00152"/>
    </source>
</evidence>
<dbReference type="PANTHER" id="PTHR24201">
    <property type="entry name" value="ANK_REP_REGION DOMAIN-CONTAINING PROTEIN"/>
    <property type="match status" value="1"/>
</dbReference>
<gene>
    <name evidence="7" type="ORF">EB796_006471</name>
</gene>
<evidence type="ECO:0000313" key="8">
    <source>
        <dbReference type="Proteomes" id="UP000593567"/>
    </source>
</evidence>
<feature type="compositionally biased region" description="Low complexity" evidence="5">
    <location>
        <begin position="348"/>
        <end position="363"/>
    </location>
</feature>
<keyword evidence="1" id="KW-0677">Repeat</keyword>
<evidence type="ECO:0000256" key="3">
    <source>
        <dbReference type="PROSITE-ProRule" id="PRU00023"/>
    </source>
</evidence>
<dbReference type="Pfam" id="PF13637">
    <property type="entry name" value="Ank_4"/>
    <property type="match status" value="1"/>
</dbReference>
<evidence type="ECO:0000259" key="6">
    <source>
        <dbReference type="PROSITE" id="PS50095"/>
    </source>
</evidence>
<feature type="region of interest" description="Disordered" evidence="5">
    <location>
        <begin position="713"/>
        <end position="763"/>
    </location>
</feature>
<dbReference type="PROSITE" id="PS50088">
    <property type="entry name" value="ANK_REPEAT"/>
    <property type="match status" value="3"/>
</dbReference>
<dbReference type="PANTHER" id="PTHR24201:SF16">
    <property type="entry name" value="ANKYRIN-1-LIKE-RELATED"/>
    <property type="match status" value="1"/>
</dbReference>
<feature type="repeat" description="ANK" evidence="3">
    <location>
        <begin position="635"/>
        <end position="667"/>
    </location>
</feature>
<evidence type="ECO:0000256" key="5">
    <source>
        <dbReference type="SAM" id="MobiDB-lite"/>
    </source>
</evidence>
<dbReference type="EMBL" id="VXIV02000912">
    <property type="protein sequence ID" value="KAF6035224.1"/>
    <property type="molecule type" value="Genomic_DNA"/>
</dbReference>
<dbReference type="GO" id="GO:0005634">
    <property type="term" value="C:nucleus"/>
    <property type="evidence" value="ECO:0007669"/>
    <property type="project" value="TreeGrafter"/>
</dbReference>